<evidence type="ECO:0000313" key="1">
    <source>
        <dbReference type="EMBL" id="KYN08953.1"/>
    </source>
</evidence>
<dbReference type="EMBL" id="KQ981153">
    <property type="protein sequence ID" value="KYN08953.1"/>
    <property type="molecule type" value="Genomic_DNA"/>
</dbReference>
<accession>A0A195D7V9</accession>
<dbReference type="Proteomes" id="UP000078492">
    <property type="component" value="Unassembled WGS sequence"/>
</dbReference>
<name>A0A195D7V9_9HYME</name>
<reference evidence="1 2" key="1">
    <citation type="submission" date="2015-09" db="EMBL/GenBank/DDBJ databases">
        <title>Trachymyrmex cornetzi WGS genome.</title>
        <authorList>
            <person name="Nygaard S."/>
            <person name="Hu H."/>
            <person name="Boomsma J."/>
            <person name="Zhang G."/>
        </authorList>
    </citation>
    <scope>NUCLEOTIDE SEQUENCE [LARGE SCALE GENOMIC DNA]</scope>
    <source>
        <strain evidence="1">Tcor2-1</strain>
        <tissue evidence="1">Whole body</tissue>
    </source>
</reference>
<organism evidence="1 2">
    <name type="scientific">Trachymyrmex cornetzi</name>
    <dbReference type="NCBI Taxonomy" id="471704"/>
    <lineage>
        <taxon>Eukaryota</taxon>
        <taxon>Metazoa</taxon>
        <taxon>Ecdysozoa</taxon>
        <taxon>Arthropoda</taxon>
        <taxon>Hexapoda</taxon>
        <taxon>Insecta</taxon>
        <taxon>Pterygota</taxon>
        <taxon>Neoptera</taxon>
        <taxon>Endopterygota</taxon>
        <taxon>Hymenoptera</taxon>
        <taxon>Apocrita</taxon>
        <taxon>Aculeata</taxon>
        <taxon>Formicoidea</taxon>
        <taxon>Formicidae</taxon>
        <taxon>Myrmicinae</taxon>
        <taxon>Trachymyrmex</taxon>
    </lineage>
</organism>
<gene>
    <name evidence="1" type="ORF">ALC57_18919</name>
</gene>
<feature type="non-terminal residue" evidence="1">
    <location>
        <position position="1"/>
    </location>
</feature>
<dbReference type="STRING" id="471704.A0A195D7V9"/>
<sequence length="184" mass="20584">SSALTFQGVYDVHGCHGLPFCVFGVGNSIANNVLEEDLQHTSSLFVDQAGDTLDTTTSCQTTDSWLGDTLDVIAKNFPVTLRSSFSQSLSSLTATSHLESLRYELADTKTDCRMTTNRWRRHLYILFRLGSPLHDDVSQSERLPGFSLSTVCAIGENIVLPLNMQCKKYTYLYMLDSDKYYESL</sequence>
<proteinExistence type="predicted"/>
<protein>
    <submittedName>
        <fullName evidence="1">Uncharacterized protein</fullName>
    </submittedName>
</protein>
<keyword evidence="2" id="KW-1185">Reference proteome</keyword>
<evidence type="ECO:0000313" key="2">
    <source>
        <dbReference type="Proteomes" id="UP000078492"/>
    </source>
</evidence>
<dbReference type="AlphaFoldDB" id="A0A195D7V9"/>